<evidence type="ECO:0000313" key="2">
    <source>
        <dbReference type="Proteomes" id="UP000002630"/>
    </source>
</evidence>
<protein>
    <submittedName>
        <fullName evidence="1">Uncharacterized protein</fullName>
    </submittedName>
</protein>
<gene>
    <name evidence="1" type="ORF">Esi_0073_0141</name>
</gene>
<name>D7G6E7_ECTSI</name>
<dbReference type="InParanoid" id="D7G6E7"/>
<dbReference type="AlphaFoldDB" id="D7G6E7"/>
<dbReference type="EMBL" id="FN648960">
    <property type="protein sequence ID" value="CBJ27542.1"/>
    <property type="molecule type" value="Genomic_DNA"/>
</dbReference>
<organism evidence="1 2">
    <name type="scientific">Ectocarpus siliculosus</name>
    <name type="common">Brown alga</name>
    <name type="synonym">Conferva siliculosa</name>
    <dbReference type="NCBI Taxonomy" id="2880"/>
    <lineage>
        <taxon>Eukaryota</taxon>
        <taxon>Sar</taxon>
        <taxon>Stramenopiles</taxon>
        <taxon>Ochrophyta</taxon>
        <taxon>PX clade</taxon>
        <taxon>Phaeophyceae</taxon>
        <taxon>Ectocarpales</taxon>
        <taxon>Ectocarpaceae</taxon>
        <taxon>Ectocarpus</taxon>
    </lineage>
</organism>
<keyword evidence="2" id="KW-1185">Reference proteome</keyword>
<dbReference type="Proteomes" id="UP000002630">
    <property type="component" value="Linkage Group LG04"/>
</dbReference>
<accession>D7G6E7</accession>
<evidence type="ECO:0000313" key="1">
    <source>
        <dbReference type="EMBL" id="CBJ27542.1"/>
    </source>
</evidence>
<sequence length="64" mass="7279">MSDSNHRYEKRGRLWSAGKIHKDNMRLRLQKRVTAIAGIRLHHVAPSDTCCGQQGIQRRGVRGA</sequence>
<proteinExistence type="predicted"/>
<dbReference type="EMBL" id="FN649729">
    <property type="protein sequence ID" value="CBJ27542.1"/>
    <property type="molecule type" value="Genomic_DNA"/>
</dbReference>
<reference evidence="1 2" key="1">
    <citation type="journal article" date="2010" name="Nature">
        <title>The Ectocarpus genome and the independent evolution of multicellularity in brown algae.</title>
        <authorList>
            <person name="Cock J.M."/>
            <person name="Sterck L."/>
            <person name="Rouze P."/>
            <person name="Scornet D."/>
            <person name="Allen A.E."/>
            <person name="Amoutzias G."/>
            <person name="Anthouard V."/>
            <person name="Artiguenave F."/>
            <person name="Aury J.M."/>
            <person name="Badger J.H."/>
            <person name="Beszteri B."/>
            <person name="Billiau K."/>
            <person name="Bonnet E."/>
            <person name="Bothwell J.H."/>
            <person name="Bowler C."/>
            <person name="Boyen C."/>
            <person name="Brownlee C."/>
            <person name="Carrano C.J."/>
            <person name="Charrier B."/>
            <person name="Cho G.Y."/>
            <person name="Coelho S.M."/>
            <person name="Collen J."/>
            <person name="Corre E."/>
            <person name="Da Silva C."/>
            <person name="Delage L."/>
            <person name="Delaroque N."/>
            <person name="Dittami S.M."/>
            <person name="Doulbeau S."/>
            <person name="Elias M."/>
            <person name="Farnham G."/>
            <person name="Gachon C.M."/>
            <person name="Gschloessl B."/>
            <person name="Heesch S."/>
            <person name="Jabbari K."/>
            <person name="Jubin C."/>
            <person name="Kawai H."/>
            <person name="Kimura K."/>
            <person name="Kloareg B."/>
            <person name="Kupper F.C."/>
            <person name="Lang D."/>
            <person name="Le Bail A."/>
            <person name="Leblanc C."/>
            <person name="Lerouge P."/>
            <person name="Lohr M."/>
            <person name="Lopez P.J."/>
            <person name="Martens C."/>
            <person name="Maumus F."/>
            <person name="Michel G."/>
            <person name="Miranda-Saavedra D."/>
            <person name="Morales J."/>
            <person name="Moreau H."/>
            <person name="Motomura T."/>
            <person name="Nagasato C."/>
            <person name="Napoli C.A."/>
            <person name="Nelson D.R."/>
            <person name="Nyvall-Collen P."/>
            <person name="Peters A.F."/>
            <person name="Pommier C."/>
            <person name="Potin P."/>
            <person name="Poulain J."/>
            <person name="Quesneville H."/>
            <person name="Read B."/>
            <person name="Rensing S.A."/>
            <person name="Ritter A."/>
            <person name="Rousvoal S."/>
            <person name="Samanta M."/>
            <person name="Samson G."/>
            <person name="Schroeder D.C."/>
            <person name="Segurens B."/>
            <person name="Strittmatter M."/>
            <person name="Tonon T."/>
            <person name="Tregear J.W."/>
            <person name="Valentin K."/>
            <person name="von Dassow P."/>
            <person name="Yamagishi T."/>
            <person name="Van de Peer Y."/>
            <person name="Wincker P."/>
        </authorList>
    </citation>
    <scope>NUCLEOTIDE SEQUENCE [LARGE SCALE GENOMIC DNA]</scope>
    <source>
        <strain evidence="2">Ec32 / CCAP1310/4</strain>
    </source>
</reference>